<evidence type="ECO:0000313" key="2">
    <source>
        <dbReference type="EMBL" id="KAK4036878.1"/>
    </source>
</evidence>
<comment type="caution">
    <text evidence="2">The sequence shown here is derived from an EMBL/GenBank/DDBJ whole genome shotgun (WGS) entry which is preliminary data.</text>
</comment>
<keyword evidence="1" id="KW-0472">Membrane</keyword>
<reference evidence="2 3" key="1">
    <citation type="journal article" date="2023" name="Nucleic Acids Res.">
        <title>The hologenome of Daphnia magna reveals possible DNA methylation and microbiome-mediated evolution of the host genome.</title>
        <authorList>
            <person name="Chaturvedi A."/>
            <person name="Li X."/>
            <person name="Dhandapani V."/>
            <person name="Marshall H."/>
            <person name="Kissane S."/>
            <person name="Cuenca-Cambronero M."/>
            <person name="Asole G."/>
            <person name="Calvet F."/>
            <person name="Ruiz-Romero M."/>
            <person name="Marangio P."/>
            <person name="Guigo R."/>
            <person name="Rago D."/>
            <person name="Mirbahai L."/>
            <person name="Eastwood N."/>
            <person name="Colbourne J.K."/>
            <person name="Zhou J."/>
            <person name="Mallon E."/>
            <person name="Orsini L."/>
        </authorList>
    </citation>
    <scope>NUCLEOTIDE SEQUENCE [LARGE SCALE GENOMIC DNA]</scope>
    <source>
        <strain evidence="2">LRV0_1</strain>
    </source>
</reference>
<keyword evidence="1" id="KW-0812">Transmembrane</keyword>
<keyword evidence="3" id="KW-1185">Reference proteome</keyword>
<name>A0ABR0B5A2_9CRUS</name>
<proteinExistence type="predicted"/>
<evidence type="ECO:0000256" key="1">
    <source>
        <dbReference type="SAM" id="Phobius"/>
    </source>
</evidence>
<feature type="transmembrane region" description="Helical" evidence="1">
    <location>
        <begin position="23"/>
        <end position="44"/>
    </location>
</feature>
<organism evidence="2 3">
    <name type="scientific">Daphnia magna</name>
    <dbReference type="NCBI Taxonomy" id="35525"/>
    <lineage>
        <taxon>Eukaryota</taxon>
        <taxon>Metazoa</taxon>
        <taxon>Ecdysozoa</taxon>
        <taxon>Arthropoda</taxon>
        <taxon>Crustacea</taxon>
        <taxon>Branchiopoda</taxon>
        <taxon>Diplostraca</taxon>
        <taxon>Cladocera</taxon>
        <taxon>Anomopoda</taxon>
        <taxon>Daphniidae</taxon>
        <taxon>Daphnia</taxon>
    </lineage>
</organism>
<dbReference type="Proteomes" id="UP001234178">
    <property type="component" value="Unassembled WGS sequence"/>
</dbReference>
<accession>A0ABR0B5A2</accession>
<keyword evidence="1" id="KW-1133">Transmembrane helix</keyword>
<dbReference type="EMBL" id="JAOYFB010000040">
    <property type="protein sequence ID" value="KAK4036878.1"/>
    <property type="molecule type" value="Genomic_DNA"/>
</dbReference>
<gene>
    <name evidence="2" type="ORF">OUZ56_028916</name>
</gene>
<protein>
    <submittedName>
        <fullName evidence="2">Uncharacterized protein</fullName>
    </submittedName>
</protein>
<sequence length="69" mass="7949">MPQYLFFNEFDSERQMAKSSPPFFVLLALTGAGIGILATSRLYLRHRGHLSRAAPRWRDGCFSFRKLKS</sequence>
<evidence type="ECO:0000313" key="3">
    <source>
        <dbReference type="Proteomes" id="UP001234178"/>
    </source>
</evidence>